<keyword evidence="2" id="KW-1185">Reference proteome</keyword>
<name>A0A433TAY3_ELYCH</name>
<accession>A0A433TAY3</accession>
<evidence type="ECO:0000313" key="1">
    <source>
        <dbReference type="EMBL" id="RUS78741.1"/>
    </source>
</evidence>
<dbReference type="EMBL" id="RQTK01000492">
    <property type="protein sequence ID" value="RUS78741.1"/>
    <property type="molecule type" value="Genomic_DNA"/>
</dbReference>
<reference evidence="1 2" key="1">
    <citation type="submission" date="2019-01" db="EMBL/GenBank/DDBJ databases">
        <title>A draft genome assembly of the solar-powered sea slug Elysia chlorotica.</title>
        <authorList>
            <person name="Cai H."/>
            <person name="Li Q."/>
            <person name="Fang X."/>
            <person name="Li J."/>
            <person name="Curtis N.E."/>
            <person name="Altenburger A."/>
            <person name="Shibata T."/>
            <person name="Feng M."/>
            <person name="Maeda T."/>
            <person name="Schwartz J.A."/>
            <person name="Shigenobu S."/>
            <person name="Lundholm N."/>
            <person name="Nishiyama T."/>
            <person name="Yang H."/>
            <person name="Hasebe M."/>
            <person name="Li S."/>
            <person name="Pierce S.K."/>
            <person name="Wang J."/>
        </authorList>
    </citation>
    <scope>NUCLEOTIDE SEQUENCE [LARGE SCALE GENOMIC DNA]</scope>
    <source>
        <strain evidence="1">EC2010</strain>
        <tissue evidence="1">Whole organism of an adult</tissue>
    </source>
</reference>
<dbReference type="AlphaFoldDB" id="A0A433TAY3"/>
<comment type="caution">
    <text evidence="1">The sequence shown here is derived from an EMBL/GenBank/DDBJ whole genome shotgun (WGS) entry which is preliminary data.</text>
</comment>
<gene>
    <name evidence="1" type="ORF">EGW08_013492</name>
</gene>
<organism evidence="1 2">
    <name type="scientific">Elysia chlorotica</name>
    <name type="common">Eastern emerald elysia</name>
    <name type="synonym">Sea slug</name>
    <dbReference type="NCBI Taxonomy" id="188477"/>
    <lineage>
        <taxon>Eukaryota</taxon>
        <taxon>Metazoa</taxon>
        <taxon>Spiralia</taxon>
        <taxon>Lophotrochozoa</taxon>
        <taxon>Mollusca</taxon>
        <taxon>Gastropoda</taxon>
        <taxon>Heterobranchia</taxon>
        <taxon>Euthyneura</taxon>
        <taxon>Panpulmonata</taxon>
        <taxon>Sacoglossa</taxon>
        <taxon>Placobranchoidea</taxon>
        <taxon>Plakobranchidae</taxon>
        <taxon>Elysia</taxon>
    </lineage>
</organism>
<dbReference type="Proteomes" id="UP000271974">
    <property type="component" value="Unassembled WGS sequence"/>
</dbReference>
<evidence type="ECO:0000313" key="2">
    <source>
        <dbReference type="Proteomes" id="UP000271974"/>
    </source>
</evidence>
<proteinExistence type="predicted"/>
<sequence length="101" mass="10862">MGGRLGIFVGGRIGSGSSLSLDSLSSGWSPMICEGIRASAGRWRTILLFSSSFRCEAVLSILAMTSECTGFKVPQALCLWGPTLSVHLLRASRINKLFIRL</sequence>
<protein>
    <submittedName>
        <fullName evidence="1">Uncharacterized protein</fullName>
    </submittedName>
</protein>